<dbReference type="Proteomes" id="UP000779507">
    <property type="component" value="Unassembled WGS sequence"/>
</dbReference>
<reference evidence="1 2" key="1">
    <citation type="submission" date="2020-05" db="EMBL/GenBank/DDBJ databases">
        <title>Genomic Encyclopedia of Type Strains, Phase IV (KMG-V): Genome sequencing to study the core and pangenomes of soil and plant-associated prokaryotes.</title>
        <authorList>
            <person name="Whitman W."/>
        </authorList>
    </citation>
    <scope>NUCLEOTIDE SEQUENCE [LARGE SCALE GENOMIC DNA]</scope>
    <source>
        <strain evidence="1 2">9A</strain>
    </source>
</reference>
<name>A0ABX2FL40_9BACT</name>
<dbReference type="RefSeq" id="WP_173808504.1">
    <property type="nucleotide sequence ID" value="NZ_JABSNP010000002.1"/>
</dbReference>
<accession>A0ABX2FL40</accession>
<comment type="caution">
    <text evidence="1">The sequence shown here is derived from an EMBL/GenBank/DDBJ whole genome shotgun (WGS) entry which is preliminary data.</text>
</comment>
<dbReference type="Gene3D" id="2.40.50.100">
    <property type="match status" value="1"/>
</dbReference>
<sequence length="205" mass="20737">MPVISGLYRAVRRREAGSPPVALVVVGQRTPGRPTGPALAGTVLAAPRQVLRVPGGGHVTQVYFSEDQRVAAGSLLLKLAVGPLSRARIVFVSAPAAGEVRSLQVSAGDYLAAGAPYAYLTQSRPVRVQVPAAAARLCPGDSLQILAGPPGLAGEVSALAAVVPATAPGTAAVLVLKGLRWPRPSPAPVVVAPLRGPQPPVVASD</sequence>
<gene>
    <name evidence="1" type="ORF">HNP98_000533</name>
</gene>
<evidence type="ECO:0000313" key="2">
    <source>
        <dbReference type="Proteomes" id="UP000779507"/>
    </source>
</evidence>
<proteinExistence type="predicted"/>
<keyword evidence="2" id="KW-1185">Reference proteome</keyword>
<protein>
    <submittedName>
        <fullName evidence="1">Multidrug efflux pump subunit AcrA (Membrane-fusion protein)</fullName>
    </submittedName>
</protein>
<dbReference type="EMBL" id="JABSNP010000002">
    <property type="protein sequence ID" value="NRT17726.1"/>
    <property type="molecule type" value="Genomic_DNA"/>
</dbReference>
<organism evidence="1 2">
    <name type="scientific">Hymenobacter caeli</name>
    <dbReference type="NCBI Taxonomy" id="2735894"/>
    <lineage>
        <taxon>Bacteria</taxon>
        <taxon>Pseudomonadati</taxon>
        <taxon>Bacteroidota</taxon>
        <taxon>Cytophagia</taxon>
        <taxon>Cytophagales</taxon>
        <taxon>Hymenobacteraceae</taxon>
        <taxon>Hymenobacter</taxon>
    </lineage>
</organism>
<evidence type="ECO:0000313" key="1">
    <source>
        <dbReference type="EMBL" id="NRT17726.1"/>
    </source>
</evidence>